<organism evidence="1 2">
    <name type="scientific">Eikenella corrodens ATCC 23834</name>
    <dbReference type="NCBI Taxonomy" id="546274"/>
    <lineage>
        <taxon>Bacteria</taxon>
        <taxon>Pseudomonadati</taxon>
        <taxon>Pseudomonadota</taxon>
        <taxon>Betaproteobacteria</taxon>
        <taxon>Neisseriales</taxon>
        <taxon>Neisseriaceae</taxon>
        <taxon>Eikenella</taxon>
    </lineage>
</organism>
<accession>C0DYS2</accession>
<comment type="caution">
    <text evidence="1">The sequence shown here is derived from an EMBL/GenBank/DDBJ whole genome shotgun (WGS) entry which is preliminary data.</text>
</comment>
<protein>
    <submittedName>
        <fullName evidence="1">Uncharacterized protein</fullName>
    </submittedName>
</protein>
<proteinExistence type="predicted"/>
<sequence length="66" mass="7404">MPCGRIGCKWLGQGVWSFQVACIVTRRACFRWGISQAGYLKFGKAKRLPENASSNVVKTMSWHNQG</sequence>
<evidence type="ECO:0000313" key="2">
    <source>
        <dbReference type="Proteomes" id="UP000005837"/>
    </source>
</evidence>
<reference evidence="1 2" key="1">
    <citation type="submission" date="2009-01" db="EMBL/GenBank/DDBJ databases">
        <authorList>
            <person name="Fulton L."/>
            <person name="Clifton S."/>
            <person name="Chinwalla A.T."/>
            <person name="Mitreva M."/>
            <person name="Sodergren E."/>
            <person name="Weinstock G."/>
            <person name="Clifton S."/>
            <person name="Dooling D.J."/>
            <person name="Fulton B."/>
            <person name="Minx P."/>
            <person name="Pepin K.H."/>
            <person name="Johnson M."/>
            <person name="Bhonagiri V."/>
            <person name="Nash W.E."/>
            <person name="Mardis E.R."/>
            <person name="Wilson R.K."/>
        </authorList>
    </citation>
    <scope>NUCLEOTIDE SEQUENCE [LARGE SCALE GENOMIC DNA]</scope>
    <source>
        <strain evidence="1 2">ATCC 23834</strain>
    </source>
</reference>
<dbReference type="EMBL" id="ACEA01000057">
    <property type="protein sequence ID" value="EEG22796.1"/>
    <property type="molecule type" value="Genomic_DNA"/>
</dbReference>
<dbReference type="HOGENOM" id="CLU_2824292_0_0_4"/>
<dbReference type="Proteomes" id="UP000005837">
    <property type="component" value="Unassembled WGS sequence"/>
</dbReference>
<gene>
    <name evidence="1" type="ORF">EIKCOROL_02539</name>
</gene>
<evidence type="ECO:0000313" key="1">
    <source>
        <dbReference type="EMBL" id="EEG22796.1"/>
    </source>
</evidence>
<dbReference type="AlphaFoldDB" id="C0DYS2"/>
<name>C0DYS2_EIKCO</name>